<keyword evidence="1" id="KW-0812">Transmembrane</keyword>
<dbReference type="RefSeq" id="WP_165181100.1">
    <property type="nucleotide sequence ID" value="NZ_JAAKZI010000007.1"/>
</dbReference>
<keyword evidence="4" id="KW-1185">Reference proteome</keyword>
<organism evidence="3 4">
    <name type="scientific">Arthrobacter silviterrae</name>
    <dbReference type="NCBI Taxonomy" id="2026658"/>
    <lineage>
        <taxon>Bacteria</taxon>
        <taxon>Bacillati</taxon>
        <taxon>Actinomycetota</taxon>
        <taxon>Actinomycetes</taxon>
        <taxon>Micrococcales</taxon>
        <taxon>Micrococcaceae</taxon>
        <taxon>Arthrobacter</taxon>
    </lineage>
</organism>
<reference evidence="3 4" key="1">
    <citation type="submission" date="2020-02" db="EMBL/GenBank/DDBJ databases">
        <title>Genome sequence of the type strain DSM 27180 of Arthrobacter silviterrae.</title>
        <authorList>
            <person name="Gao J."/>
            <person name="Sun J."/>
        </authorList>
    </citation>
    <scope>NUCLEOTIDE SEQUENCE [LARGE SCALE GENOMIC DNA]</scope>
    <source>
        <strain evidence="3 4">DSM 27180</strain>
    </source>
</reference>
<evidence type="ECO:0000313" key="3">
    <source>
        <dbReference type="EMBL" id="NGN82991.1"/>
    </source>
</evidence>
<feature type="signal peptide" evidence="2">
    <location>
        <begin position="1"/>
        <end position="29"/>
    </location>
</feature>
<name>A0ABX0D7X9_9MICC</name>
<dbReference type="PANTHER" id="PTHR47197:SF3">
    <property type="entry name" value="DIHYDRO-HEME D1 DEHYDROGENASE"/>
    <property type="match status" value="1"/>
</dbReference>
<gene>
    <name evidence="3" type="ORF">G6N77_05875</name>
</gene>
<dbReference type="Gene3D" id="2.130.10.10">
    <property type="entry name" value="YVTN repeat-like/Quinoprotein amine dehydrogenase"/>
    <property type="match status" value="2"/>
</dbReference>
<keyword evidence="1" id="KW-0472">Membrane</keyword>
<evidence type="ECO:0000313" key="4">
    <source>
        <dbReference type="Proteomes" id="UP000479226"/>
    </source>
</evidence>
<proteinExistence type="predicted"/>
<evidence type="ECO:0008006" key="5">
    <source>
        <dbReference type="Google" id="ProtNLM"/>
    </source>
</evidence>
<dbReference type="InterPro" id="IPR051200">
    <property type="entry name" value="Host-pathogen_enzymatic-act"/>
</dbReference>
<dbReference type="InterPro" id="IPR015943">
    <property type="entry name" value="WD40/YVTN_repeat-like_dom_sf"/>
</dbReference>
<keyword evidence="2" id="KW-0732">Signal</keyword>
<accession>A0ABX0D7X9</accession>
<feature type="transmembrane region" description="Helical" evidence="1">
    <location>
        <begin position="409"/>
        <end position="428"/>
    </location>
</feature>
<dbReference type="InterPro" id="IPR011045">
    <property type="entry name" value="N2O_reductase_N"/>
</dbReference>
<feature type="chain" id="PRO_5046835648" description="Beta-propeller fold lactonase family protein" evidence="2">
    <location>
        <begin position="30"/>
        <end position="434"/>
    </location>
</feature>
<evidence type="ECO:0000256" key="2">
    <source>
        <dbReference type="SAM" id="SignalP"/>
    </source>
</evidence>
<dbReference type="PANTHER" id="PTHR47197">
    <property type="entry name" value="PROTEIN NIRF"/>
    <property type="match status" value="1"/>
</dbReference>
<dbReference type="EMBL" id="JAAKZI010000007">
    <property type="protein sequence ID" value="NGN82991.1"/>
    <property type="molecule type" value="Genomic_DNA"/>
</dbReference>
<protein>
    <recommendedName>
        <fullName evidence="5">Beta-propeller fold lactonase family protein</fullName>
    </recommendedName>
</protein>
<dbReference type="Proteomes" id="UP000479226">
    <property type="component" value="Unassembled WGS sequence"/>
</dbReference>
<sequence length="434" mass="43222">MKSIRVFMAKALAGAAMLGALSLSVVASAAAEPAAGAARGLLPAQAPEISVGAGVSAMVTVPDGSRAYVADASAPTVTAYDLATGSVVAVVPLPGQAVGLARSRDGARIYVSTSSVTDGNYFVTVTTSTNTVASKVKLDDVAYTMAETADGTAILALGQSSAKNLYVVDATTGALAKTISIAQLDGTLEALSVSTSPGDSYAYISRAAMTSATASTSDVLVIDPGAQTIVRTIKPCEAVGAIAFSSDGATGYVGCGDGHLAVFQSSTGAVLKTIDVGFQVSYAQLTAGGTRLIVAGNMHRELAEIDTATLQIVSTYTSTGSVSSLSAPEVGERVWYLRGNQDHTMVLASLDIGATSVTDMSASPTATITATTAAGATVAGVGPTPEHSGSPAAVVAADGTPLAATGAGMTYPLLAAAILLLGFGGLLLRRRMMP</sequence>
<comment type="caution">
    <text evidence="3">The sequence shown here is derived from an EMBL/GenBank/DDBJ whole genome shotgun (WGS) entry which is preliminary data.</text>
</comment>
<evidence type="ECO:0000256" key="1">
    <source>
        <dbReference type="SAM" id="Phobius"/>
    </source>
</evidence>
<dbReference type="SUPFAM" id="SSF50974">
    <property type="entry name" value="Nitrous oxide reductase, N-terminal domain"/>
    <property type="match status" value="1"/>
</dbReference>
<keyword evidence="1" id="KW-1133">Transmembrane helix</keyword>